<dbReference type="PANTHER" id="PTHR43441:SF11">
    <property type="entry name" value="RIBOSOMAL-PROTEIN-SERINE ACETYLTRANSFERASE"/>
    <property type="match status" value="1"/>
</dbReference>
<dbReference type="KEGG" id="npl:FGF80_15730"/>
<dbReference type="PANTHER" id="PTHR43441">
    <property type="entry name" value="RIBOSOMAL-PROTEIN-SERINE ACETYLTRANSFERASE"/>
    <property type="match status" value="1"/>
</dbReference>
<dbReference type="GO" id="GO:1990189">
    <property type="term" value="F:protein N-terminal-serine acetyltransferase activity"/>
    <property type="evidence" value="ECO:0007669"/>
    <property type="project" value="TreeGrafter"/>
</dbReference>
<dbReference type="EMBL" id="CP040637">
    <property type="protein sequence ID" value="QCW04585.1"/>
    <property type="molecule type" value="Genomic_DNA"/>
</dbReference>
<dbReference type="Gene3D" id="3.40.630.30">
    <property type="match status" value="1"/>
</dbReference>
<keyword evidence="2" id="KW-0808">Transferase</keyword>
<dbReference type="InterPro" id="IPR051908">
    <property type="entry name" value="Ribosomal_N-acetyltransferase"/>
</dbReference>
<sequence length="183" mass="20983">MPGPVFLNGDRIALRPIEEADLEFLQAQVNDPTIWRSIGRSRPLNGEQERDFFDNVICGDDTVDLLIGVDSTPIGTIGLFEFDWEARTAEIGYWIAPDHHDRGYGTEATECVVEYAFDQLGLHRIAAHVFEFNDPSQRLLETVGFTKEGVHRDADFVDGEYQDVYWYGLLEDEWRRQRRDGGD</sequence>
<evidence type="ECO:0000313" key="3">
    <source>
        <dbReference type="Proteomes" id="UP000307562"/>
    </source>
</evidence>
<dbReference type="Proteomes" id="UP000307562">
    <property type="component" value="Chromosome"/>
</dbReference>
<dbReference type="Pfam" id="PF13302">
    <property type="entry name" value="Acetyltransf_3"/>
    <property type="match status" value="1"/>
</dbReference>
<dbReference type="AlphaFoldDB" id="A0A4P9TK38"/>
<name>A0A4P9TK38_9EURY</name>
<keyword evidence="3" id="KW-1185">Reference proteome</keyword>
<dbReference type="PROSITE" id="PS51186">
    <property type="entry name" value="GNAT"/>
    <property type="match status" value="1"/>
</dbReference>
<gene>
    <name evidence="2" type="ORF">FGF80_15730</name>
</gene>
<dbReference type="GO" id="GO:0008999">
    <property type="term" value="F:protein-N-terminal-alanine acetyltransferase activity"/>
    <property type="evidence" value="ECO:0007669"/>
    <property type="project" value="TreeGrafter"/>
</dbReference>
<proteinExistence type="predicted"/>
<evidence type="ECO:0000259" key="1">
    <source>
        <dbReference type="PROSITE" id="PS51186"/>
    </source>
</evidence>
<evidence type="ECO:0000313" key="2">
    <source>
        <dbReference type="EMBL" id="QCW04585.1"/>
    </source>
</evidence>
<protein>
    <submittedName>
        <fullName evidence="2">GNAT family N-acetyltransferase</fullName>
    </submittedName>
</protein>
<dbReference type="GeneID" id="96157485"/>
<dbReference type="CDD" id="cd04301">
    <property type="entry name" value="NAT_SF"/>
    <property type="match status" value="1"/>
</dbReference>
<organism evidence="2 3">
    <name type="scientific">Natrinema pallidum</name>
    <dbReference type="NCBI Taxonomy" id="69527"/>
    <lineage>
        <taxon>Archaea</taxon>
        <taxon>Methanobacteriati</taxon>
        <taxon>Methanobacteriota</taxon>
        <taxon>Stenosarchaea group</taxon>
        <taxon>Halobacteria</taxon>
        <taxon>Halobacteriales</taxon>
        <taxon>Natrialbaceae</taxon>
        <taxon>Natrinema</taxon>
    </lineage>
</organism>
<feature type="domain" description="N-acetyltransferase" evidence="1">
    <location>
        <begin position="12"/>
        <end position="171"/>
    </location>
</feature>
<accession>A0A4P9TK38</accession>
<dbReference type="SUPFAM" id="SSF55729">
    <property type="entry name" value="Acyl-CoA N-acyltransferases (Nat)"/>
    <property type="match status" value="1"/>
</dbReference>
<dbReference type="InterPro" id="IPR000182">
    <property type="entry name" value="GNAT_dom"/>
</dbReference>
<dbReference type="GO" id="GO:0005737">
    <property type="term" value="C:cytoplasm"/>
    <property type="evidence" value="ECO:0007669"/>
    <property type="project" value="TreeGrafter"/>
</dbReference>
<dbReference type="RefSeq" id="WP_138655051.1">
    <property type="nucleotide sequence ID" value="NZ_CP040637.1"/>
</dbReference>
<reference evidence="3" key="1">
    <citation type="submission" date="2019-05" db="EMBL/GenBank/DDBJ databases">
        <title>Complete Genome Sequence and Methylation Pattern of the Halophilic Archaeon Natrinema pallidum BOL6-1.</title>
        <authorList>
            <person name="DasSarma P."/>
            <person name="DasSarma B.P."/>
            <person name="DasSarma S.L."/>
            <person name="Martinez F.L."/>
            <person name="Guzman D."/>
            <person name="Roberts R.J."/>
            <person name="DasSarma S."/>
        </authorList>
    </citation>
    <scope>NUCLEOTIDE SEQUENCE [LARGE SCALE GENOMIC DNA]</scope>
    <source>
        <strain evidence="3">BOL6-1</strain>
    </source>
</reference>
<dbReference type="InterPro" id="IPR016181">
    <property type="entry name" value="Acyl_CoA_acyltransferase"/>
</dbReference>